<evidence type="ECO:0000313" key="3">
    <source>
        <dbReference type="RefSeq" id="XP_015518051.1"/>
    </source>
</evidence>
<dbReference type="GeneID" id="107223002"/>
<feature type="chain" id="PRO_5027047210" evidence="1">
    <location>
        <begin position="20"/>
        <end position="235"/>
    </location>
</feature>
<evidence type="ECO:0000313" key="2">
    <source>
        <dbReference type="Proteomes" id="UP000829291"/>
    </source>
</evidence>
<dbReference type="AlphaFoldDB" id="A0A6J0BTA2"/>
<dbReference type="RefSeq" id="XP_015518051.1">
    <property type="nucleotide sequence ID" value="XM_015662565.2"/>
</dbReference>
<dbReference type="InParanoid" id="A0A6J0BTA2"/>
<evidence type="ECO:0000256" key="1">
    <source>
        <dbReference type="SAM" id="SignalP"/>
    </source>
</evidence>
<feature type="signal peptide" evidence="1">
    <location>
        <begin position="1"/>
        <end position="19"/>
    </location>
</feature>
<organism evidence="3">
    <name type="scientific">Neodiprion lecontei</name>
    <name type="common">Redheaded pine sawfly</name>
    <dbReference type="NCBI Taxonomy" id="441921"/>
    <lineage>
        <taxon>Eukaryota</taxon>
        <taxon>Metazoa</taxon>
        <taxon>Ecdysozoa</taxon>
        <taxon>Arthropoda</taxon>
        <taxon>Hexapoda</taxon>
        <taxon>Insecta</taxon>
        <taxon>Pterygota</taxon>
        <taxon>Neoptera</taxon>
        <taxon>Endopterygota</taxon>
        <taxon>Hymenoptera</taxon>
        <taxon>Tenthredinoidea</taxon>
        <taxon>Diprionidae</taxon>
        <taxon>Diprioninae</taxon>
        <taxon>Neodiprion</taxon>
    </lineage>
</organism>
<proteinExistence type="predicted"/>
<name>A0A6J0BTA2_NEOLC</name>
<dbReference type="Proteomes" id="UP000829291">
    <property type="component" value="Chromosome 2"/>
</dbReference>
<sequence>MGKFAVVLCLLAIVYGTSCSEADITKIVTRMILKVDREIIAIYNAQSAMADELDYVKSNASAIESTVNGTVVGMVSKYEAQWNTLVSSTSVDYDTCDVSWSDEYTKADALVDEICDCIECYVSSAESSCQTFSDYVDEAADFLLLKLRKIAAADDESIFNFYTDVTGAGSNITHEALLLNTVAAMENKFAKTSSDFSYKVFNCLNATAVVNFATAVKDYYIDAETCLTDLESSST</sequence>
<keyword evidence="1" id="KW-0732">Signal</keyword>
<accession>A0A6J0BTA2</accession>
<keyword evidence="2" id="KW-1185">Reference proteome</keyword>
<protein>
    <submittedName>
        <fullName evidence="3">Uncharacterized protein LOC107223002</fullName>
    </submittedName>
</protein>
<dbReference type="OrthoDB" id="10389898at2759"/>
<reference evidence="3" key="1">
    <citation type="submission" date="2025-08" db="UniProtKB">
        <authorList>
            <consortium name="RefSeq"/>
        </authorList>
    </citation>
    <scope>IDENTIFICATION</scope>
    <source>
        <tissue evidence="3">Thorax and Abdomen</tissue>
    </source>
</reference>
<gene>
    <name evidence="3" type="primary">LOC107223002</name>
</gene>
<dbReference type="KEGG" id="nlo:107223002"/>